<proteinExistence type="predicted"/>
<dbReference type="GO" id="GO:0003676">
    <property type="term" value="F:nucleic acid binding"/>
    <property type="evidence" value="ECO:0007669"/>
    <property type="project" value="InterPro"/>
</dbReference>
<dbReference type="PANTHER" id="PTHR33877">
    <property type="entry name" value="SLL1193 PROTEIN"/>
    <property type="match status" value="1"/>
</dbReference>
<dbReference type="PANTHER" id="PTHR33877:SF2">
    <property type="entry name" value="OS07G0170200 PROTEIN"/>
    <property type="match status" value="1"/>
</dbReference>
<keyword evidence="2" id="KW-0540">Nuclease</keyword>
<comment type="caution">
    <text evidence="2">The sequence shown here is derived from an EMBL/GenBank/DDBJ whole genome shotgun (WGS) entry which is preliminary data.</text>
</comment>
<accession>A0A831VVI8</accession>
<keyword evidence="2" id="KW-0378">Hydrolase</keyword>
<dbReference type="Gene3D" id="1.10.30.50">
    <property type="match status" value="1"/>
</dbReference>
<gene>
    <name evidence="2" type="ORF">ENH87_11175</name>
</gene>
<dbReference type="InterPro" id="IPR002711">
    <property type="entry name" value="HNH"/>
</dbReference>
<dbReference type="GO" id="GO:0008270">
    <property type="term" value="F:zinc ion binding"/>
    <property type="evidence" value="ECO:0007669"/>
    <property type="project" value="InterPro"/>
</dbReference>
<protein>
    <submittedName>
        <fullName evidence="2">HNH endonuclease</fullName>
    </submittedName>
</protein>
<dbReference type="AlphaFoldDB" id="A0A831VVI8"/>
<dbReference type="SMART" id="SM00507">
    <property type="entry name" value="HNHc"/>
    <property type="match status" value="1"/>
</dbReference>
<dbReference type="CDD" id="cd00085">
    <property type="entry name" value="HNHc"/>
    <property type="match status" value="1"/>
</dbReference>
<dbReference type="InterPro" id="IPR003615">
    <property type="entry name" value="HNH_nuc"/>
</dbReference>
<keyword evidence="2" id="KW-0255">Endonuclease</keyword>
<dbReference type="Pfam" id="PF01844">
    <property type="entry name" value="HNH"/>
    <property type="match status" value="1"/>
</dbReference>
<dbReference type="InterPro" id="IPR052892">
    <property type="entry name" value="NA-targeting_endonuclease"/>
</dbReference>
<organism evidence="2">
    <name type="scientific">Pricia antarctica</name>
    <dbReference type="NCBI Taxonomy" id="641691"/>
    <lineage>
        <taxon>Bacteria</taxon>
        <taxon>Pseudomonadati</taxon>
        <taxon>Bacteroidota</taxon>
        <taxon>Flavobacteriia</taxon>
        <taxon>Flavobacteriales</taxon>
        <taxon>Flavobacteriaceae</taxon>
        <taxon>Pricia</taxon>
    </lineage>
</organism>
<feature type="domain" description="HNH nuclease" evidence="1">
    <location>
        <begin position="4"/>
        <end position="57"/>
    </location>
</feature>
<evidence type="ECO:0000259" key="1">
    <source>
        <dbReference type="SMART" id="SM00507"/>
    </source>
</evidence>
<sequence length="188" mass="22398">MKKLIRFEIFKRDNFTCRYCGKNPPNIILEIDHLIPKSKGGSDDINNLLTSCFDCNRGKKDIPLDVLPASVSNTIKTLKEQKKQTRIYYKYVEDMHNETEKIINELGYYFFNKFQKTKRTHDKYIFGDKWKISIKYFLKTFNKYQIIEAMNMSIDNLKRKNRCTEGNVFSYMCGILHNWKKQRCQTGS</sequence>
<evidence type="ECO:0000313" key="2">
    <source>
        <dbReference type="EMBL" id="HEA21469.1"/>
    </source>
</evidence>
<name>A0A831VVI8_9FLAO</name>
<dbReference type="GO" id="GO:0004519">
    <property type="term" value="F:endonuclease activity"/>
    <property type="evidence" value="ECO:0007669"/>
    <property type="project" value="UniProtKB-KW"/>
</dbReference>
<dbReference type="Proteomes" id="UP000886191">
    <property type="component" value="Unassembled WGS sequence"/>
</dbReference>
<reference evidence="2" key="1">
    <citation type="journal article" date="2020" name="mSystems">
        <title>Genome- and Community-Level Interaction Insights into Carbon Utilization and Element Cycling Functions of Hydrothermarchaeota in Hydrothermal Sediment.</title>
        <authorList>
            <person name="Zhou Z."/>
            <person name="Liu Y."/>
            <person name="Xu W."/>
            <person name="Pan J."/>
            <person name="Luo Z.H."/>
            <person name="Li M."/>
        </authorList>
    </citation>
    <scope>NUCLEOTIDE SEQUENCE [LARGE SCALE GENOMIC DNA]</scope>
    <source>
        <strain evidence="2">HyVt-345</strain>
    </source>
</reference>
<dbReference type="EMBL" id="DRGL01000039">
    <property type="protein sequence ID" value="HEA21469.1"/>
    <property type="molecule type" value="Genomic_DNA"/>
</dbReference>